<dbReference type="PANTHER" id="PTHR13462">
    <property type="entry name" value="CALCIUM UNIPORTER PROTEIN, MITOCHONDRIAL"/>
    <property type="match status" value="1"/>
</dbReference>
<sequence length="326" mass="36896">MLTRWWFSGVLRNCMSSGTMASNGNRASFWLPSLGLRDYGHSCLPCTSSSSSYRASYFIPPINSIFSILSKTLSTSSPPSESTADDAIHSPYLVSNDNPKERDPITLEVTKKPTRLLNVKELKKKLGMEEGKEVIGYNELLEACKSVGVSKSPGEAAAFARVLDEAGIILLFRDKVYLHPDKIVDLVRKAVPLPLALTSEDDPIREELKKLQAMKQEIDALAHKQVRCILWSGLGFTVLHIGLLFRLTFWDLSWDIMEPITFFCASAGLVIGYAYFLFTSRDPSYEDVIQRLFCSRQKRLMKRHNFNLDRFTELQRRCRSPIDASR</sequence>
<evidence type="ECO:0000313" key="17">
    <source>
        <dbReference type="EMBL" id="KAK4788026.1"/>
    </source>
</evidence>
<keyword evidence="18" id="KW-1185">Reference proteome</keyword>
<evidence type="ECO:0000259" key="16">
    <source>
        <dbReference type="Pfam" id="PF04678"/>
    </source>
</evidence>
<comment type="catalytic activity">
    <reaction evidence="14">
        <text>Ca(2+)(in) = Ca(2+)(out)</text>
        <dbReference type="Rhea" id="RHEA:29671"/>
        <dbReference type="ChEBI" id="CHEBI:29108"/>
    </reaction>
</comment>
<dbReference type="GO" id="GO:0051560">
    <property type="term" value="P:mitochondrial calcium ion homeostasis"/>
    <property type="evidence" value="ECO:0007669"/>
    <property type="project" value="InterPro"/>
</dbReference>
<evidence type="ECO:0000256" key="13">
    <source>
        <dbReference type="ARBA" id="ARBA00023303"/>
    </source>
</evidence>
<feature type="transmembrane region" description="Helical" evidence="15">
    <location>
        <begin position="260"/>
        <end position="278"/>
    </location>
</feature>
<keyword evidence="13" id="KW-0407">Ion channel</keyword>
<keyword evidence="10" id="KW-0406">Ion transport</keyword>
<comment type="similarity">
    <text evidence="2">Belongs to the MCU (TC 1.A.77) family.</text>
</comment>
<reference evidence="17 18" key="1">
    <citation type="journal article" date="2023" name="Hortic Res">
        <title>Pangenome of water caltrop reveals structural variations and asymmetric subgenome divergence after allopolyploidization.</title>
        <authorList>
            <person name="Zhang X."/>
            <person name="Chen Y."/>
            <person name="Wang L."/>
            <person name="Yuan Y."/>
            <person name="Fang M."/>
            <person name="Shi L."/>
            <person name="Lu R."/>
            <person name="Comes H.P."/>
            <person name="Ma Y."/>
            <person name="Chen Y."/>
            <person name="Huang G."/>
            <person name="Zhou Y."/>
            <person name="Zheng Z."/>
            <person name="Qiu Y."/>
        </authorList>
    </citation>
    <scope>NUCLEOTIDE SEQUENCE [LARGE SCALE GENOMIC DNA]</scope>
    <source>
        <strain evidence="17">F231</strain>
    </source>
</reference>
<feature type="transmembrane region" description="Helical" evidence="15">
    <location>
        <begin position="228"/>
        <end position="248"/>
    </location>
</feature>
<dbReference type="GO" id="GO:0036444">
    <property type="term" value="P:calcium import into the mitochondrion"/>
    <property type="evidence" value="ECO:0007669"/>
    <property type="project" value="TreeGrafter"/>
</dbReference>
<evidence type="ECO:0000256" key="3">
    <source>
        <dbReference type="ARBA" id="ARBA00022448"/>
    </source>
</evidence>
<evidence type="ECO:0000256" key="1">
    <source>
        <dbReference type="ARBA" id="ARBA00004448"/>
    </source>
</evidence>
<dbReference type="EMBL" id="JAXQNO010000011">
    <property type="protein sequence ID" value="KAK4788026.1"/>
    <property type="molecule type" value="Genomic_DNA"/>
</dbReference>
<dbReference type="Proteomes" id="UP001346149">
    <property type="component" value="Unassembled WGS sequence"/>
</dbReference>
<evidence type="ECO:0000256" key="10">
    <source>
        <dbReference type="ARBA" id="ARBA00023065"/>
    </source>
</evidence>
<evidence type="ECO:0000256" key="9">
    <source>
        <dbReference type="ARBA" id="ARBA00022989"/>
    </source>
</evidence>
<keyword evidence="6 15" id="KW-0812">Transmembrane</keyword>
<evidence type="ECO:0000256" key="12">
    <source>
        <dbReference type="ARBA" id="ARBA00023136"/>
    </source>
</evidence>
<evidence type="ECO:0000256" key="4">
    <source>
        <dbReference type="ARBA" id="ARBA00022568"/>
    </source>
</evidence>
<evidence type="ECO:0000256" key="8">
    <source>
        <dbReference type="ARBA" id="ARBA00022837"/>
    </source>
</evidence>
<evidence type="ECO:0000256" key="15">
    <source>
        <dbReference type="SAM" id="Phobius"/>
    </source>
</evidence>
<evidence type="ECO:0000256" key="5">
    <source>
        <dbReference type="ARBA" id="ARBA00022673"/>
    </source>
</evidence>
<protein>
    <recommendedName>
        <fullName evidence="16">Calcium uniporter protein C-terminal domain-containing protein</fullName>
    </recommendedName>
</protein>
<name>A0AAN7R5H0_TRANT</name>
<keyword evidence="4" id="KW-0109">Calcium transport</keyword>
<keyword evidence="8" id="KW-0106">Calcium</keyword>
<keyword evidence="7" id="KW-0999">Mitochondrion inner membrane</keyword>
<dbReference type="AlphaFoldDB" id="A0AAN7R5H0"/>
<evidence type="ECO:0000256" key="2">
    <source>
        <dbReference type="ARBA" id="ARBA00005653"/>
    </source>
</evidence>
<organism evidence="17 18">
    <name type="scientific">Trapa natans</name>
    <name type="common">Water chestnut</name>
    <dbReference type="NCBI Taxonomy" id="22666"/>
    <lineage>
        <taxon>Eukaryota</taxon>
        <taxon>Viridiplantae</taxon>
        <taxon>Streptophyta</taxon>
        <taxon>Embryophyta</taxon>
        <taxon>Tracheophyta</taxon>
        <taxon>Spermatophyta</taxon>
        <taxon>Magnoliopsida</taxon>
        <taxon>eudicotyledons</taxon>
        <taxon>Gunneridae</taxon>
        <taxon>Pentapetalae</taxon>
        <taxon>rosids</taxon>
        <taxon>malvids</taxon>
        <taxon>Myrtales</taxon>
        <taxon>Lythraceae</taxon>
        <taxon>Trapa</taxon>
    </lineage>
</organism>
<keyword evidence="5" id="KW-0107">Calcium channel</keyword>
<dbReference type="InterPro" id="IPR039055">
    <property type="entry name" value="MCU_fam"/>
</dbReference>
<accession>A0AAN7R5H0</accession>
<dbReference type="GO" id="GO:0005262">
    <property type="term" value="F:calcium channel activity"/>
    <property type="evidence" value="ECO:0007669"/>
    <property type="project" value="UniProtKB-KW"/>
</dbReference>
<evidence type="ECO:0000256" key="14">
    <source>
        <dbReference type="ARBA" id="ARBA00036634"/>
    </source>
</evidence>
<evidence type="ECO:0000256" key="6">
    <source>
        <dbReference type="ARBA" id="ARBA00022692"/>
    </source>
</evidence>
<keyword evidence="11" id="KW-0496">Mitochondrion</keyword>
<keyword evidence="12 15" id="KW-0472">Membrane</keyword>
<evidence type="ECO:0000256" key="11">
    <source>
        <dbReference type="ARBA" id="ARBA00023128"/>
    </source>
</evidence>
<proteinExistence type="inferred from homology"/>
<dbReference type="PANTHER" id="PTHR13462:SF10">
    <property type="entry name" value="CALCIUM UNIPORTER PROTEIN, MITOCHONDRIAL"/>
    <property type="match status" value="1"/>
</dbReference>
<keyword evidence="9 15" id="KW-1133">Transmembrane helix</keyword>
<feature type="domain" description="Calcium uniporter protein C-terminal" evidence="16">
    <location>
        <begin position="155"/>
        <end position="314"/>
    </location>
</feature>
<dbReference type="GO" id="GO:1990246">
    <property type="term" value="C:uniplex complex"/>
    <property type="evidence" value="ECO:0007669"/>
    <property type="project" value="TreeGrafter"/>
</dbReference>
<dbReference type="InterPro" id="IPR006769">
    <property type="entry name" value="MCU_C"/>
</dbReference>
<evidence type="ECO:0000256" key="7">
    <source>
        <dbReference type="ARBA" id="ARBA00022792"/>
    </source>
</evidence>
<evidence type="ECO:0000313" key="18">
    <source>
        <dbReference type="Proteomes" id="UP001346149"/>
    </source>
</evidence>
<gene>
    <name evidence="17" type="ORF">SAY86_019345</name>
</gene>
<dbReference type="Pfam" id="PF04678">
    <property type="entry name" value="MCU"/>
    <property type="match status" value="1"/>
</dbReference>
<keyword evidence="3" id="KW-0813">Transport</keyword>
<dbReference type="GO" id="GO:0015292">
    <property type="term" value="F:uniporter activity"/>
    <property type="evidence" value="ECO:0007669"/>
    <property type="project" value="TreeGrafter"/>
</dbReference>
<comment type="caution">
    <text evidence="17">The sequence shown here is derived from an EMBL/GenBank/DDBJ whole genome shotgun (WGS) entry which is preliminary data.</text>
</comment>
<comment type="subcellular location">
    <subcellularLocation>
        <location evidence="1">Mitochondrion inner membrane</location>
        <topology evidence="1">Multi-pass membrane protein</topology>
    </subcellularLocation>
</comment>